<dbReference type="EMBL" id="SPHZ02000006">
    <property type="protein sequence ID" value="KAF0911698.1"/>
    <property type="molecule type" value="Genomic_DNA"/>
</dbReference>
<feature type="compositionally biased region" description="Basic and acidic residues" evidence="1">
    <location>
        <begin position="118"/>
        <end position="130"/>
    </location>
</feature>
<keyword evidence="3" id="KW-1185">Reference proteome</keyword>
<feature type="compositionally biased region" description="Gly residues" evidence="1">
    <location>
        <begin position="107"/>
        <end position="117"/>
    </location>
</feature>
<dbReference type="Proteomes" id="UP000479710">
    <property type="component" value="Unassembled WGS sequence"/>
</dbReference>
<feature type="compositionally biased region" description="Basic and acidic residues" evidence="1">
    <location>
        <begin position="31"/>
        <end position="40"/>
    </location>
</feature>
<organism evidence="2 3">
    <name type="scientific">Oryza meyeriana var. granulata</name>
    <dbReference type="NCBI Taxonomy" id="110450"/>
    <lineage>
        <taxon>Eukaryota</taxon>
        <taxon>Viridiplantae</taxon>
        <taxon>Streptophyta</taxon>
        <taxon>Embryophyta</taxon>
        <taxon>Tracheophyta</taxon>
        <taxon>Spermatophyta</taxon>
        <taxon>Magnoliopsida</taxon>
        <taxon>Liliopsida</taxon>
        <taxon>Poales</taxon>
        <taxon>Poaceae</taxon>
        <taxon>BOP clade</taxon>
        <taxon>Oryzoideae</taxon>
        <taxon>Oryzeae</taxon>
        <taxon>Oryzinae</taxon>
        <taxon>Oryza</taxon>
        <taxon>Oryza meyeriana</taxon>
    </lineage>
</organism>
<evidence type="ECO:0000256" key="1">
    <source>
        <dbReference type="SAM" id="MobiDB-lite"/>
    </source>
</evidence>
<evidence type="ECO:0000313" key="3">
    <source>
        <dbReference type="Proteomes" id="UP000479710"/>
    </source>
</evidence>
<feature type="compositionally biased region" description="Basic and acidic residues" evidence="1">
    <location>
        <begin position="1"/>
        <end position="16"/>
    </location>
</feature>
<feature type="region of interest" description="Disordered" evidence="1">
    <location>
        <begin position="71"/>
        <end position="130"/>
    </location>
</feature>
<comment type="caution">
    <text evidence="2">The sequence shown here is derived from an EMBL/GenBank/DDBJ whole genome shotgun (WGS) entry which is preliminary data.</text>
</comment>
<evidence type="ECO:0008006" key="4">
    <source>
        <dbReference type="Google" id="ProtNLM"/>
    </source>
</evidence>
<accession>A0A6G1DGF2</accession>
<sequence length="130" mass="13887">MTVIDHDAAGWPRWEEEGVTDGNTGSPAALDRGDGDDGKHRGNTVGHRGMITGERRDDGVGDCLVAAVRRTRRRGTEEAQTMAGWMTMPTREKTTSANRGREKEKGGAGYGGGLPGHGDGDGDGLRRLRE</sequence>
<feature type="compositionally biased region" description="Basic and acidic residues" evidence="1">
    <location>
        <begin position="90"/>
        <end position="106"/>
    </location>
</feature>
<dbReference type="AlphaFoldDB" id="A0A6G1DGF2"/>
<proteinExistence type="predicted"/>
<feature type="region of interest" description="Disordered" evidence="1">
    <location>
        <begin position="1"/>
        <end position="57"/>
    </location>
</feature>
<gene>
    <name evidence="2" type="ORF">E2562_011698</name>
</gene>
<evidence type="ECO:0000313" key="2">
    <source>
        <dbReference type="EMBL" id="KAF0911698.1"/>
    </source>
</evidence>
<name>A0A6G1DGF2_9ORYZ</name>
<reference evidence="2 3" key="1">
    <citation type="submission" date="2019-11" db="EMBL/GenBank/DDBJ databases">
        <title>Whole genome sequence of Oryza granulata.</title>
        <authorList>
            <person name="Li W."/>
        </authorList>
    </citation>
    <scope>NUCLEOTIDE SEQUENCE [LARGE SCALE GENOMIC DNA]</scope>
    <source>
        <strain evidence="3">cv. Menghai</strain>
        <tissue evidence="2">Leaf</tissue>
    </source>
</reference>
<protein>
    <recommendedName>
        <fullName evidence="4">DUF834 domain-containing protein</fullName>
    </recommendedName>
</protein>